<dbReference type="SUPFAM" id="SSF56925">
    <property type="entry name" value="OMPA-like"/>
    <property type="match status" value="1"/>
</dbReference>
<protein>
    <recommendedName>
        <fullName evidence="3">Outer membrane protein beta-barrel domain-containing protein</fullName>
    </recommendedName>
</protein>
<dbReference type="InterPro" id="IPR011250">
    <property type="entry name" value="OMP/PagP_B-barrel"/>
</dbReference>
<evidence type="ECO:0000313" key="5">
    <source>
        <dbReference type="Proteomes" id="UP000255469"/>
    </source>
</evidence>
<dbReference type="InterPro" id="IPR025665">
    <property type="entry name" value="Beta-barrel_OMP_2"/>
</dbReference>
<organism evidence="4 5">
    <name type="scientific">Prevotella denticola</name>
    <dbReference type="NCBI Taxonomy" id="28129"/>
    <lineage>
        <taxon>Bacteria</taxon>
        <taxon>Pseudomonadati</taxon>
        <taxon>Bacteroidota</taxon>
        <taxon>Bacteroidia</taxon>
        <taxon>Bacteroidales</taxon>
        <taxon>Prevotellaceae</taxon>
        <taxon>Prevotella</taxon>
    </lineage>
</organism>
<keyword evidence="2" id="KW-1133">Transmembrane helix</keyword>
<feature type="compositionally biased region" description="Basic and acidic residues" evidence="1">
    <location>
        <begin position="167"/>
        <end position="183"/>
    </location>
</feature>
<dbReference type="Proteomes" id="UP000255469">
    <property type="component" value="Unassembled WGS sequence"/>
</dbReference>
<gene>
    <name evidence="4" type="ORF">NCTC13067_02077</name>
</gene>
<feature type="compositionally biased region" description="Low complexity" evidence="1">
    <location>
        <begin position="199"/>
        <end position="208"/>
    </location>
</feature>
<evidence type="ECO:0000313" key="4">
    <source>
        <dbReference type="EMBL" id="SUB94215.1"/>
    </source>
</evidence>
<keyword evidence="2" id="KW-0472">Membrane</keyword>
<feature type="transmembrane region" description="Helical" evidence="2">
    <location>
        <begin position="54"/>
        <end position="72"/>
    </location>
</feature>
<sequence length="446" mass="48433">MKEEWLDKLRTRLHRECGEEAPRGLLDDIRKEMERRGAVPARPVRQKATTVPMWILRTASAAAVVAMVLYIGSRFGGQSPLPPQTARMAGGRTTDIQVCPMAHPDADRIAAPRTARMPAAVDGGVQDGGGRHRLLACLSHGRTERTAVCGAGDLHAVQGKPEATPCTDDRRPVFHQEKEKPQRVDGPLPGERNPGTRPSAGGSRYSGNGSYGGGEIRAVGKVRPPRFSVGPSFSSTAGTASGGGEMLLATADPYGDYGPEFSGVNVRNQTIRADETRTHTKHRQPVKFGLSVRYALNDRWSLQTGLDYSRHSSEFTYIRGGRERRVEQRLHYVGLPVSASYSLVRTGKVNVYATAGGEIEKLVKGESRQTAEALPAGQEHTVVKEGRPVFSVNAAIGAEYRFGRDVSVYVEPGVSRHFNNGSAVENIYKDKPTGFNLSVGVRVQVR</sequence>
<dbReference type="RefSeq" id="WP_025067249.1">
    <property type="nucleotide sequence ID" value="NZ_UGTM01000002.1"/>
</dbReference>
<feature type="domain" description="Outer membrane protein beta-barrel" evidence="3">
    <location>
        <begin position="263"/>
        <end position="406"/>
    </location>
</feature>
<evidence type="ECO:0000259" key="3">
    <source>
        <dbReference type="Pfam" id="PF13568"/>
    </source>
</evidence>
<dbReference type="AlphaFoldDB" id="A0A379EDS9"/>
<keyword evidence="2" id="KW-0812">Transmembrane</keyword>
<feature type="region of interest" description="Disordered" evidence="1">
    <location>
        <begin position="160"/>
        <end position="212"/>
    </location>
</feature>
<dbReference type="EMBL" id="UGTM01000002">
    <property type="protein sequence ID" value="SUB94215.1"/>
    <property type="molecule type" value="Genomic_DNA"/>
</dbReference>
<dbReference type="Pfam" id="PF13568">
    <property type="entry name" value="OMP_b-brl_2"/>
    <property type="match status" value="1"/>
</dbReference>
<evidence type="ECO:0000256" key="2">
    <source>
        <dbReference type="SAM" id="Phobius"/>
    </source>
</evidence>
<dbReference type="Gene3D" id="2.40.160.20">
    <property type="match status" value="1"/>
</dbReference>
<reference evidence="4 5" key="1">
    <citation type="submission" date="2018-06" db="EMBL/GenBank/DDBJ databases">
        <authorList>
            <consortium name="Pathogen Informatics"/>
            <person name="Doyle S."/>
        </authorList>
    </citation>
    <scope>NUCLEOTIDE SEQUENCE [LARGE SCALE GENOMIC DNA]</scope>
    <source>
        <strain evidence="4 5">NCTC13067</strain>
    </source>
</reference>
<accession>A0A379EDS9</accession>
<proteinExistence type="predicted"/>
<evidence type="ECO:0000256" key="1">
    <source>
        <dbReference type="SAM" id="MobiDB-lite"/>
    </source>
</evidence>
<name>A0A379EDS9_9BACT</name>